<feature type="region of interest" description="Disordered" evidence="1">
    <location>
        <begin position="49"/>
        <end position="85"/>
    </location>
</feature>
<dbReference type="Proteomes" id="UP001564626">
    <property type="component" value="Unassembled WGS sequence"/>
</dbReference>
<organism evidence="2 3">
    <name type="scientific">Saccharopolyspora cebuensis</name>
    <dbReference type="NCBI Taxonomy" id="418759"/>
    <lineage>
        <taxon>Bacteria</taxon>
        <taxon>Bacillati</taxon>
        <taxon>Actinomycetota</taxon>
        <taxon>Actinomycetes</taxon>
        <taxon>Pseudonocardiales</taxon>
        <taxon>Pseudonocardiaceae</taxon>
        <taxon>Saccharopolyspora</taxon>
    </lineage>
</organism>
<feature type="compositionally biased region" description="Basic and acidic residues" evidence="1">
    <location>
        <begin position="1"/>
        <end position="10"/>
    </location>
</feature>
<sequence length="269" mass="29190">MVNRDDELPTDRLPVSALLADEPRPDAAGDLRLTMLSNLLDPDAARERLDVPLAVPPDNPSTARTTEIPRLPGPPPERLADEPPAAARARADAVADTTEIRLLEDEDVDGGRGLVDDTGGHDYGEHDTTRPRARGTRRDGTIRTTGWLQLGRWPVSSGWWALLGGLAAGLALSGFTPWAVPVPALAGWTCWRVATRWVWPSSTAVNVDRVPAEDLEPGTEVRLFGPIGPVGVVDQVTPTRYDQVLLRFTGGTQRFLPTGTRCHVVDLRD</sequence>
<feature type="region of interest" description="Disordered" evidence="1">
    <location>
        <begin position="109"/>
        <end position="140"/>
    </location>
</feature>
<dbReference type="EMBL" id="JBGEHV010000001">
    <property type="protein sequence ID" value="MEY8037945.1"/>
    <property type="molecule type" value="Genomic_DNA"/>
</dbReference>
<keyword evidence="3" id="KW-1185">Reference proteome</keyword>
<reference evidence="2 3" key="1">
    <citation type="submission" date="2024-08" db="EMBL/GenBank/DDBJ databases">
        <title>Genome mining of Saccharopolyspora cebuensis PGLac3 from Nigerian medicinal plant.</title>
        <authorList>
            <person name="Ezeobiora C.E."/>
            <person name="Igbokwe N.H."/>
            <person name="Amin D.H."/>
            <person name="Mendie U.E."/>
        </authorList>
    </citation>
    <scope>NUCLEOTIDE SEQUENCE [LARGE SCALE GENOMIC DNA]</scope>
    <source>
        <strain evidence="2 3">PGLac3</strain>
    </source>
</reference>
<evidence type="ECO:0000256" key="1">
    <source>
        <dbReference type="SAM" id="MobiDB-lite"/>
    </source>
</evidence>
<evidence type="ECO:0000313" key="3">
    <source>
        <dbReference type="Proteomes" id="UP001564626"/>
    </source>
</evidence>
<evidence type="ECO:0000313" key="2">
    <source>
        <dbReference type="EMBL" id="MEY8037945.1"/>
    </source>
</evidence>
<feature type="region of interest" description="Disordered" evidence="1">
    <location>
        <begin position="1"/>
        <end position="27"/>
    </location>
</feature>
<feature type="compositionally biased region" description="Basic and acidic residues" evidence="1">
    <location>
        <begin position="114"/>
        <end position="140"/>
    </location>
</feature>
<comment type="caution">
    <text evidence="2">The sequence shown here is derived from an EMBL/GenBank/DDBJ whole genome shotgun (WGS) entry which is preliminary data.</text>
</comment>
<gene>
    <name evidence="2" type="ORF">AB8O55_00900</name>
</gene>
<protein>
    <submittedName>
        <fullName evidence="2">Uncharacterized protein</fullName>
    </submittedName>
</protein>
<proteinExistence type="predicted"/>
<name>A0ABV4CA05_9PSEU</name>
<dbReference type="RefSeq" id="WP_369774467.1">
    <property type="nucleotide sequence ID" value="NZ_JBGEHV010000001.1"/>
</dbReference>
<accession>A0ABV4CA05</accession>